<comment type="caution">
    <text evidence="1">The sequence shown here is derived from an EMBL/GenBank/DDBJ whole genome shotgun (WGS) entry which is preliminary data.</text>
</comment>
<dbReference type="AlphaFoldDB" id="A0A8H4CDU9"/>
<protein>
    <submittedName>
        <fullName evidence="1">Protein RTM1</fullName>
    </submittedName>
</protein>
<dbReference type="Proteomes" id="UP000613401">
    <property type="component" value="Unassembled WGS sequence"/>
</dbReference>
<feature type="non-terminal residue" evidence="1">
    <location>
        <position position="170"/>
    </location>
</feature>
<keyword evidence="2" id="KW-1185">Reference proteome</keyword>
<evidence type="ECO:0000313" key="1">
    <source>
        <dbReference type="EMBL" id="KAF3802198.1"/>
    </source>
</evidence>
<proteinExistence type="predicted"/>
<dbReference type="EMBL" id="WVTB01000065">
    <property type="protein sequence ID" value="KAF3802198.1"/>
    <property type="molecule type" value="Genomic_DNA"/>
</dbReference>
<accession>A0A8H4CDU9</accession>
<name>A0A8H4CDU9_COLGL</name>
<dbReference type="GeneID" id="69019564"/>
<organism evidence="1 2">
    <name type="scientific">Colletotrichum gloeosporioides</name>
    <name type="common">Anthracnose fungus</name>
    <name type="synonym">Glomerella cingulata</name>
    <dbReference type="NCBI Taxonomy" id="474922"/>
    <lineage>
        <taxon>Eukaryota</taxon>
        <taxon>Fungi</taxon>
        <taxon>Dikarya</taxon>
        <taxon>Ascomycota</taxon>
        <taxon>Pezizomycotina</taxon>
        <taxon>Sordariomycetes</taxon>
        <taxon>Hypocreomycetidae</taxon>
        <taxon>Glomerellales</taxon>
        <taxon>Glomerellaceae</taxon>
        <taxon>Colletotrichum</taxon>
        <taxon>Colletotrichum gloeosporioides species complex</taxon>
    </lineage>
</organism>
<sequence length="170" mass="19938">YHPEPDASSRARTPRCIHLHGFWPSDLVPGSRTSGFDSHQMADEDLRSGRCHFIRYTRRKHYNRRPRCTDCLFRGLHHRHMPLPLPNQQIAHMPLKLGHTKMKTLYLDLVRSKHLDYGSICVHSGRVCYRRQQTADGKRSLHLCFRRGLHVYGRCHVQPLPPWENHPDGP</sequence>
<gene>
    <name evidence="1" type="ORF">GCG54_00012444</name>
</gene>
<reference evidence="1" key="2">
    <citation type="submission" date="2020-03" db="EMBL/GenBank/DDBJ databases">
        <authorList>
            <person name="Fu F.-F."/>
            <person name="Chen J."/>
        </authorList>
    </citation>
    <scope>NUCLEOTIDE SEQUENCE</scope>
    <source>
        <strain evidence="1">Lc1</strain>
    </source>
</reference>
<reference evidence="1" key="1">
    <citation type="journal article" date="2020" name="Phytopathology">
        <title>Genome sequence and comparative analysis of Colletotrichum gloeosporioides isolated from Liriodendron leaves.</title>
        <authorList>
            <person name="Fu F.F."/>
            <person name="Hao Z."/>
            <person name="Wang P."/>
            <person name="Lu Y."/>
            <person name="Xue L.J."/>
            <person name="Wei G."/>
            <person name="Tian Y."/>
            <person name="Baishi H."/>
            <person name="Xu H."/>
            <person name="Shi J."/>
            <person name="Cheng T."/>
            <person name="Wang G."/>
            <person name="Yi Y."/>
            <person name="Chen J."/>
        </authorList>
    </citation>
    <scope>NUCLEOTIDE SEQUENCE</scope>
    <source>
        <strain evidence="1">Lc1</strain>
    </source>
</reference>
<evidence type="ECO:0000313" key="2">
    <source>
        <dbReference type="Proteomes" id="UP000613401"/>
    </source>
</evidence>
<dbReference type="RefSeq" id="XP_045261357.1">
    <property type="nucleotide sequence ID" value="XM_045412322.1"/>
</dbReference>